<evidence type="ECO:0000256" key="4">
    <source>
        <dbReference type="RuleBase" id="RU003744"/>
    </source>
</evidence>
<evidence type="ECO:0000256" key="1">
    <source>
        <dbReference type="ARBA" id="ARBA00004196"/>
    </source>
</evidence>
<proteinExistence type="inferred from homology"/>
<protein>
    <submittedName>
        <fullName evidence="6">Amino acid ABC transporter substrate-binding pro tein</fullName>
    </submittedName>
</protein>
<evidence type="ECO:0000256" key="3">
    <source>
        <dbReference type="ARBA" id="ARBA00022729"/>
    </source>
</evidence>
<evidence type="ECO:0000313" key="7">
    <source>
        <dbReference type="Proteomes" id="UP000288096"/>
    </source>
</evidence>
<evidence type="ECO:0000259" key="5">
    <source>
        <dbReference type="SMART" id="SM00062"/>
    </source>
</evidence>
<gene>
    <name evidence="6" type="ORF">DENIS_1437</name>
</gene>
<comment type="subcellular location">
    <subcellularLocation>
        <location evidence="1">Cell envelope</location>
    </subcellularLocation>
</comment>
<dbReference type="RefSeq" id="WP_166404955.1">
    <property type="nucleotide sequence ID" value="NZ_BEXT01000001.1"/>
</dbReference>
<dbReference type="Pfam" id="PF00497">
    <property type="entry name" value="SBP_bac_3"/>
    <property type="match status" value="1"/>
</dbReference>
<dbReference type="PANTHER" id="PTHR35936">
    <property type="entry name" value="MEMBRANE-BOUND LYTIC MUREIN TRANSGLYCOSYLASE F"/>
    <property type="match status" value="1"/>
</dbReference>
<dbReference type="PROSITE" id="PS01039">
    <property type="entry name" value="SBP_BACTERIAL_3"/>
    <property type="match status" value="1"/>
</dbReference>
<dbReference type="Proteomes" id="UP000288096">
    <property type="component" value="Unassembled WGS sequence"/>
</dbReference>
<feature type="domain" description="Solute-binding protein family 3/N-terminal" evidence="5">
    <location>
        <begin position="34"/>
        <end position="262"/>
    </location>
</feature>
<dbReference type="PANTHER" id="PTHR35936:SF17">
    <property type="entry name" value="ARGININE-BINDING EXTRACELLULAR PROTEIN ARTP"/>
    <property type="match status" value="1"/>
</dbReference>
<reference evidence="7" key="1">
    <citation type="submission" date="2017-11" db="EMBL/GenBank/DDBJ databases">
        <authorList>
            <person name="Watanabe M."/>
            <person name="Kojima H."/>
        </authorList>
    </citation>
    <scope>NUCLEOTIDE SEQUENCE [LARGE SCALE GENOMIC DNA]</scope>
    <source>
        <strain evidence="7">Tokyo 01</strain>
    </source>
</reference>
<comment type="similarity">
    <text evidence="2 4">Belongs to the bacterial solute-binding protein 3 family.</text>
</comment>
<name>A0A401FU57_9BACT</name>
<sequence length="308" mass="35153">MKLMKWSIIAILCVVIRTPCLFAGEIEQIRAKGEIVVSLNKGYPPFSMMTDNQISGLDVDLATLLADYLGVRVRFIRPESYDQQIPRLLAGDSDIIIAAMTRTVERGLKVSFTDPYFEISQAALVQRELVPVGADSYFDLLETDQLRLGVKADTTHEKFALELFPEKAIRRYPTADAAADGLLRGEVNAMVADSPFVRVWRDTHPEHYLKIAALLAPVTKEYYAFAIRQGDPVFLNWLNLFIDQIRIDGTLELLEYEYFEQMPWAKKKAAAKEKLTRAQLLKNKFVARKKAMIEERRKALMKTKPDYD</sequence>
<dbReference type="InterPro" id="IPR001638">
    <property type="entry name" value="Solute-binding_3/MltF_N"/>
</dbReference>
<keyword evidence="3" id="KW-0732">Signal</keyword>
<dbReference type="InterPro" id="IPR018313">
    <property type="entry name" value="SBP_3_CS"/>
</dbReference>
<dbReference type="GO" id="GO:0030313">
    <property type="term" value="C:cell envelope"/>
    <property type="evidence" value="ECO:0007669"/>
    <property type="project" value="UniProtKB-SubCell"/>
</dbReference>
<dbReference type="Gene3D" id="3.40.190.10">
    <property type="entry name" value="Periplasmic binding protein-like II"/>
    <property type="match status" value="2"/>
</dbReference>
<dbReference type="EMBL" id="BEXT01000001">
    <property type="protein sequence ID" value="GBC60484.1"/>
    <property type="molecule type" value="Genomic_DNA"/>
</dbReference>
<dbReference type="SUPFAM" id="SSF53850">
    <property type="entry name" value="Periplasmic binding protein-like II"/>
    <property type="match status" value="1"/>
</dbReference>
<keyword evidence="7" id="KW-1185">Reference proteome</keyword>
<dbReference type="AlphaFoldDB" id="A0A401FU57"/>
<organism evidence="6 7">
    <name type="scientific">Desulfonema ishimotonii</name>
    <dbReference type="NCBI Taxonomy" id="45657"/>
    <lineage>
        <taxon>Bacteria</taxon>
        <taxon>Pseudomonadati</taxon>
        <taxon>Thermodesulfobacteriota</taxon>
        <taxon>Desulfobacteria</taxon>
        <taxon>Desulfobacterales</taxon>
        <taxon>Desulfococcaceae</taxon>
        <taxon>Desulfonema</taxon>
    </lineage>
</organism>
<evidence type="ECO:0000256" key="2">
    <source>
        <dbReference type="ARBA" id="ARBA00010333"/>
    </source>
</evidence>
<reference evidence="7" key="2">
    <citation type="submission" date="2019-01" db="EMBL/GenBank/DDBJ databases">
        <title>Genome sequence of Desulfonema ishimotonii strain Tokyo 01.</title>
        <authorList>
            <person name="Fukui M."/>
        </authorList>
    </citation>
    <scope>NUCLEOTIDE SEQUENCE [LARGE SCALE GENOMIC DNA]</scope>
    <source>
        <strain evidence="7">Tokyo 01</strain>
    </source>
</reference>
<evidence type="ECO:0000313" key="6">
    <source>
        <dbReference type="EMBL" id="GBC60484.1"/>
    </source>
</evidence>
<accession>A0A401FU57</accession>
<comment type="caution">
    <text evidence="6">The sequence shown here is derived from an EMBL/GenBank/DDBJ whole genome shotgun (WGS) entry which is preliminary data.</text>
</comment>
<dbReference type="SMART" id="SM00062">
    <property type="entry name" value="PBPb"/>
    <property type="match status" value="1"/>
</dbReference>